<organism evidence="9 10">
    <name type="scientific">Mycoplasma tauri</name>
    <dbReference type="NCBI Taxonomy" id="547987"/>
    <lineage>
        <taxon>Bacteria</taxon>
        <taxon>Bacillati</taxon>
        <taxon>Mycoplasmatota</taxon>
        <taxon>Mollicutes</taxon>
        <taxon>Mycoplasmataceae</taxon>
        <taxon>Mycoplasma</taxon>
    </lineage>
</organism>
<dbReference type="GO" id="GO:0008776">
    <property type="term" value="F:acetate kinase activity"/>
    <property type="evidence" value="ECO:0007669"/>
    <property type="project" value="UniProtKB-UniRule"/>
</dbReference>
<comment type="catalytic activity">
    <reaction evidence="7">
        <text>acetate + ATP = acetyl phosphate + ADP</text>
        <dbReference type="Rhea" id="RHEA:11352"/>
        <dbReference type="ChEBI" id="CHEBI:22191"/>
        <dbReference type="ChEBI" id="CHEBI:30089"/>
        <dbReference type="ChEBI" id="CHEBI:30616"/>
        <dbReference type="ChEBI" id="CHEBI:456216"/>
        <dbReference type="EC" id="2.7.2.1"/>
    </reaction>
</comment>
<evidence type="ECO:0000256" key="3">
    <source>
        <dbReference type="ARBA" id="ARBA00022723"/>
    </source>
</evidence>
<keyword evidence="3 7" id="KW-0479">Metal-binding</keyword>
<gene>
    <name evidence="7" type="primary">ackA</name>
    <name evidence="9" type="ORF">LAD73_01495</name>
</gene>
<keyword evidence="4 7" id="KW-0547">Nucleotide-binding</keyword>
<evidence type="ECO:0000256" key="5">
    <source>
        <dbReference type="ARBA" id="ARBA00022777"/>
    </source>
</evidence>
<feature type="binding site" evidence="7">
    <location>
        <position position="91"/>
    </location>
    <ligand>
        <name>substrate</name>
    </ligand>
</feature>
<feature type="binding site" evidence="7">
    <location>
        <position position="9"/>
    </location>
    <ligand>
        <name>Mg(2+)</name>
        <dbReference type="ChEBI" id="CHEBI:18420"/>
    </ligand>
</feature>
<feature type="binding site" evidence="7">
    <location>
        <position position="16"/>
    </location>
    <ligand>
        <name>ATP</name>
        <dbReference type="ChEBI" id="CHEBI:30616"/>
    </ligand>
</feature>
<comment type="subunit">
    <text evidence="7">Homodimer.</text>
</comment>
<evidence type="ECO:0000256" key="6">
    <source>
        <dbReference type="ARBA" id="ARBA00022840"/>
    </source>
</evidence>
<evidence type="ECO:0000256" key="2">
    <source>
        <dbReference type="ARBA" id="ARBA00022679"/>
    </source>
</evidence>
<evidence type="ECO:0000256" key="7">
    <source>
        <dbReference type="HAMAP-Rule" id="MF_00020"/>
    </source>
</evidence>
<dbReference type="GO" id="GO:0000287">
    <property type="term" value="F:magnesium ion binding"/>
    <property type="evidence" value="ECO:0007669"/>
    <property type="project" value="UniProtKB-UniRule"/>
</dbReference>
<dbReference type="GO" id="GO:0006083">
    <property type="term" value="P:acetate metabolic process"/>
    <property type="evidence" value="ECO:0007669"/>
    <property type="project" value="TreeGrafter"/>
</dbReference>
<comment type="caution">
    <text evidence="9">The sequence shown here is derived from an EMBL/GenBank/DDBJ whole genome shotgun (WGS) entry which is preliminary data.</text>
</comment>
<evidence type="ECO:0000256" key="8">
    <source>
        <dbReference type="RuleBase" id="RU003835"/>
    </source>
</evidence>
<proteinExistence type="inferred from homology"/>
<dbReference type="PRINTS" id="PR00471">
    <property type="entry name" value="ACETATEKNASE"/>
</dbReference>
<feature type="binding site" evidence="7">
    <location>
        <begin position="206"/>
        <end position="210"/>
    </location>
    <ligand>
        <name>ATP</name>
        <dbReference type="ChEBI" id="CHEBI:30616"/>
    </ligand>
</feature>
<keyword evidence="7" id="KW-0963">Cytoplasm</keyword>
<dbReference type="SUPFAM" id="SSF53067">
    <property type="entry name" value="Actin-like ATPase domain"/>
    <property type="match status" value="2"/>
</dbReference>
<dbReference type="RefSeq" id="WP_205517108.1">
    <property type="nucleotide sequence ID" value="NZ_CP070479.1"/>
</dbReference>
<comment type="similarity">
    <text evidence="1 7 8">Belongs to the acetokinase family.</text>
</comment>
<dbReference type="GO" id="GO:0006085">
    <property type="term" value="P:acetyl-CoA biosynthetic process"/>
    <property type="evidence" value="ECO:0007669"/>
    <property type="project" value="UniProtKB-UniRule"/>
</dbReference>
<name>A0A953NED3_9MOLU</name>
<dbReference type="NCBIfam" id="NF005520">
    <property type="entry name" value="PRK07157.1"/>
    <property type="match status" value="1"/>
</dbReference>
<dbReference type="PANTHER" id="PTHR21060:SF15">
    <property type="entry name" value="ACETATE KINASE-RELATED"/>
    <property type="match status" value="1"/>
</dbReference>
<evidence type="ECO:0000313" key="10">
    <source>
        <dbReference type="Proteomes" id="UP000772186"/>
    </source>
</evidence>
<feature type="site" description="Transition state stabilizer" evidence="7">
    <location>
        <position position="239"/>
    </location>
</feature>
<evidence type="ECO:0000256" key="4">
    <source>
        <dbReference type="ARBA" id="ARBA00022741"/>
    </source>
</evidence>
<accession>A0A953NED3</accession>
<keyword evidence="10" id="KW-1185">Reference proteome</keyword>
<evidence type="ECO:0000256" key="1">
    <source>
        <dbReference type="ARBA" id="ARBA00008748"/>
    </source>
</evidence>
<sequence length="398" mass="43936">MNSKILVINAGSSSIKLQLLDKKELNVIASGLAERITVPGDGNITIKYNGQKIEKVVPMKDHKIAVEHILNMLTENKIINDPKEIELIGFRVVHGGSYITESVKLGQKEIDIIEKCKMYAPLHNPGALQAIKAFLNVMPHAKMSADFDTAFHTSIPAVNSTYPIPYEISEKYEIKRYGAHGISHEFITLKAQELLGKDSVNILSLHIGNGASICAIKDNKSIDTSMGLTPLAGIMMGSRSGDIDPSIHEFVMQKENLSIIQFTDMLNKKSGMLGVSGISSDLRDILAAIEKGDERAKFAFDLYCQRIIDTTASYANKVGKIDAIIFTAGVGENTPQLRSQVIKNLNFANIEIDEELNNKPYDSYVELSTKNSDVKVFAVRTNEELLIAKHALKLYENE</sequence>
<keyword evidence="7" id="KW-0460">Magnesium</keyword>
<comment type="pathway">
    <text evidence="7">Metabolic intermediate biosynthesis; acetyl-CoA biosynthesis; acetyl-CoA from acetate: step 1/2.</text>
</comment>
<dbReference type="AlphaFoldDB" id="A0A953NED3"/>
<dbReference type="GO" id="GO:0005737">
    <property type="term" value="C:cytoplasm"/>
    <property type="evidence" value="ECO:0007669"/>
    <property type="project" value="UniProtKB-SubCell"/>
</dbReference>
<feature type="site" description="Transition state stabilizer" evidence="7">
    <location>
        <position position="180"/>
    </location>
</feature>
<dbReference type="Pfam" id="PF00871">
    <property type="entry name" value="Acetate_kinase"/>
    <property type="match status" value="1"/>
</dbReference>
<feature type="binding site" evidence="7">
    <location>
        <begin position="281"/>
        <end position="283"/>
    </location>
    <ligand>
        <name>ATP</name>
        <dbReference type="ChEBI" id="CHEBI:30616"/>
    </ligand>
</feature>
<comment type="cofactor">
    <cofactor evidence="7">
        <name>Mg(2+)</name>
        <dbReference type="ChEBI" id="CHEBI:18420"/>
    </cofactor>
    <cofactor evidence="7">
        <name>Mn(2+)</name>
        <dbReference type="ChEBI" id="CHEBI:29035"/>
    </cofactor>
    <text evidence="7">Mg(2+). Can also accept Mn(2+).</text>
</comment>
<dbReference type="PIRSF" id="PIRSF000722">
    <property type="entry name" value="Acetate_prop_kin"/>
    <property type="match status" value="1"/>
</dbReference>
<comment type="function">
    <text evidence="7">Catalyzes the formation of acetyl phosphate from acetate and ATP. Can also catalyze the reverse reaction.</text>
</comment>
<keyword evidence="6 7" id="KW-0067">ATP-binding</keyword>
<dbReference type="InterPro" id="IPR023865">
    <property type="entry name" value="Aliphatic_acid_kinase_CS"/>
</dbReference>
<keyword evidence="5 7" id="KW-0418">Kinase</keyword>
<dbReference type="InterPro" id="IPR043129">
    <property type="entry name" value="ATPase_NBD"/>
</dbReference>
<dbReference type="EC" id="2.7.2.1" evidence="7"/>
<protein>
    <recommendedName>
        <fullName evidence="7">Acetate kinase</fullName>
        <ecNumber evidence="7">2.7.2.1</ecNumber>
    </recommendedName>
    <alternativeName>
        <fullName evidence="7">Acetokinase</fullName>
    </alternativeName>
</protein>
<feature type="binding site" evidence="7">
    <location>
        <position position="383"/>
    </location>
    <ligand>
        <name>Mg(2+)</name>
        <dbReference type="ChEBI" id="CHEBI:18420"/>
    </ligand>
</feature>
<dbReference type="NCBIfam" id="TIGR00016">
    <property type="entry name" value="ackA"/>
    <property type="match status" value="1"/>
</dbReference>
<comment type="subcellular location">
    <subcellularLocation>
        <location evidence="7">Cytoplasm</location>
    </subcellularLocation>
</comment>
<dbReference type="HAMAP" id="MF_00020">
    <property type="entry name" value="Acetate_kinase"/>
    <property type="match status" value="1"/>
</dbReference>
<feature type="binding site" evidence="7">
    <location>
        <begin position="329"/>
        <end position="333"/>
    </location>
    <ligand>
        <name>ATP</name>
        <dbReference type="ChEBI" id="CHEBI:30616"/>
    </ligand>
</feature>
<feature type="active site" description="Proton donor/acceptor" evidence="7">
    <location>
        <position position="148"/>
    </location>
</feature>
<dbReference type="Proteomes" id="UP000772186">
    <property type="component" value="Unassembled WGS sequence"/>
</dbReference>
<dbReference type="InterPro" id="IPR004372">
    <property type="entry name" value="Ac/propionate_kinase"/>
</dbReference>
<evidence type="ECO:0000313" key="9">
    <source>
        <dbReference type="EMBL" id="MBZ4195393.1"/>
    </source>
</evidence>
<keyword evidence="2 7" id="KW-0808">Transferase</keyword>
<dbReference type="InterPro" id="IPR000890">
    <property type="entry name" value="Aliphatic_acid_kin_short-chain"/>
</dbReference>
<dbReference type="CDD" id="cd24010">
    <property type="entry name" value="ASKHA_NBD_AcK_PK"/>
    <property type="match status" value="1"/>
</dbReference>
<dbReference type="PROSITE" id="PS01075">
    <property type="entry name" value="ACETATE_KINASE_1"/>
    <property type="match status" value="1"/>
</dbReference>
<dbReference type="GO" id="GO:0005524">
    <property type="term" value="F:ATP binding"/>
    <property type="evidence" value="ECO:0007669"/>
    <property type="project" value="UniProtKB-KW"/>
</dbReference>
<dbReference type="PANTHER" id="PTHR21060">
    <property type="entry name" value="ACETATE KINASE"/>
    <property type="match status" value="1"/>
</dbReference>
<reference evidence="9 10" key="1">
    <citation type="submission" date="2021-09" db="EMBL/GenBank/DDBJ databases">
        <title>WGS of Mycoplasma sp. Zaradi2 strains.</title>
        <authorList>
            <person name="Spergser J."/>
        </authorList>
    </citation>
    <scope>NUCLEOTIDE SEQUENCE [LARGE SCALE GENOMIC DNA]</scope>
    <source>
        <strain evidence="9 10">1331</strain>
    </source>
</reference>
<dbReference type="EMBL" id="JAIQBY010000009">
    <property type="protein sequence ID" value="MBZ4195393.1"/>
    <property type="molecule type" value="Genomic_DNA"/>
</dbReference>
<dbReference type="Gene3D" id="3.30.420.40">
    <property type="match status" value="2"/>
</dbReference>